<comment type="caution">
    <text evidence="2">The sequence shown here is derived from an EMBL/GenBank/DDBJ whole genome shotgun (WGS) entry which is preliminary data.</text>
</comment>
<evidence type="ECO:0000313" key="3">
    <source>
        <dbReference type="Proteomes" id="UP001596414"/>
    </source>
</evidence>
<dbReference type="InterPro" id="IPR004518">
    <property type="entry name" value="MazG-like_dom"/>
</dbReference>
<reference evidence="2 3" key="1">
    <citation type="journal article" date="2014" name="Int. J. Syst. Evol. Microbiol.">
        <title>Complete genome sequence of Corynebacterium casei LMG S-19264T (=DSM 44701T), isolated from a smear-ripened cheese.</title>
        <authorList>
            <consortium name="US DOE Joint Genome Institute (JGI-PGF)"/>
            <person name="Walter F."/>
            <person name="Albersmeier A."/>
            <person name="Kalinowski J."/>
            <person name="Ruckert C."/>
        </authorList>
    </citation>
    <scope>NUCLEOTIDE SEQUENCE [LARGE SCALE GENOMIC DNA]</scope>
    <source>
        <strain evidence="2 3">CGMCC 4.7215</strain>
    </source>
</reference>
<protein>
    <submittedName>
        <fullName evidence="2">MazG nucleotide pyrophosphohydrolase domain-containing protein</fullName>
    </submittedName>
</protein>
<organism evidence="2 3">
    <name type="scientific">Halovenus rubra</name>
    <dbReference type="NCBI Taxonomy" id="869890"/>
    <lineage>
        <taxon>Archaea</taxon>
        <taxon>Methanobacteriati</taxon>
        <taxon>Methanobacteriota</taxon>
        <taxon>Stenosarchaea group</taxon>
        <taxon>Halobacteria</taxon>
        <taxon>Halobacteriales</taxon>
        <taxon>Haloarculaceae</taxon>
        <taxon>Halovenus</taxon>
    </lineage>
</organism>
<evidence type="ECO:0000313" key="2">
    <source>
        <dbReference type="EMBL" id="MFC7126144.1"/>
    </source>
</evidence>
<accession>A0ABD5X6N6</accession>
<dbReference type="EMBL" id="JBHSZQ010000016">
    <property type="protein sequence ID" value="MFC7126144.1"/>
    <property type="molecule type" value="Genomic_DNA"/>
</dbReference>
<dbReference type="RefSeq" id="WP_267637859.1">
    <property type="nucleotide sequence ID" value="NZ_JAODIY010000010.1"/>
</dbReference>
<dbReference type="CDD" id="cd11523">
    <property type="entry name" value="NTP-PPase"/>
    <property type="match status" value="1"/>
</dbReference>
<name>A0ABD5X6N6_9EURY</name>
<dbReference type="Gene3D" id="1.10.287.1080">
    <property type="entry name" value="MazG-like"/>
    <property type="match status" value="1"/>
</dbReference>
<proteinExistence type="predicted"/>
<dbReference type="SUPFAM" id="SSF101386">
    <property type="entry name" value="all-alpha NTP pyrophosphatases"/>
    <property type="match status" value="1"/>
</dbReference>
<evidence type="ECO:0000259" key="1">
    <source>
        <dbReference type="Pfam" id="PF03819"/>
    </source>
</evidence>
<dbReference type="Proteomes" id="UP001596414">
    <property type="component" value="Unassembled WGS sequence"/>
</dbReference>
<feature type="domain" description="NTP pyrophosphohydrolase MazG-like" evidence="1">
    <location>
        <begin position="27"/>
        <end position="90"/>
    </location>
</feature>
<gene>
    <name evidence="2" type="ORF">ACFQJ7_08860</name>
</gene>
<sequence>MDEQRQVGDFIEQHDLSAPPAFRLLDVVSELGEVAKDLNESTGYGTSPEAVDINEDELGDALFSLLALAESVDMDAGESLETALAKYESRLETQDNPSSGQ</sequence>
<dbReference type="AlphaFoldDB" id="A0ABD5X6N6"/>
<dbReference type="Pfam" id="PF03819">
    <property type="entry name" value="MazG"/>
    <property type="match status" value="1"/>
</dbReference>